<organism evidence="1 2">
    <name type="scientific">Candidatus Uhrbacteria bacterium CG_4_10_14_0_8_um_filter_58_22</name>
    <dbReference type="NCBI Taxonomy" id="1975029"/>
    <lineage>
        <taxon>Bacteria</taxon>
        <taxon>Candidatus Uhriibacteriota</taxon>
    </lineage>
</organism>
<proteinExistence type="predicted"/>
<dbReference type="Proteomes" id="UP000230973">
    <property type="component" value="Unassembled WGS sequence"/>
</dbReference>
<protein>
    <submittedName>
        <fullName evidence="1">Uncharacterized protein</fullName>
    </submittedName>
</protein>
<gene>
    <name evidence="1" type="ORF">COY93_02405</name>
</gene>
<evidence type="ECO:0000313" key="2">
    <source>
        <dbReference type="Proteomes" id="UP000230973"/>
    </source>
</evidence>
<name>A0A2M7QA54_9BACT</name>
<evidence type="ECO:0000313" key="1">
    <source>
        <dbReference type="EMBL" id="PIY62824.1"/>
    </source>
</evidence>
<accession>A0A2M7QA54</accession>
<comment type="caution">
    <text evidence="1">The sequence shown here is derived from an EMBL/GenBank/DDBJ whole genome shotgun (WGS) entry which is preliminary data.</text>
</comment>
<sequence>MLGQIDVDDKRYKELLARLSGSSQPGYLGRSQSIELAKECQPGDPENPNKPFLNDLLIEVQDQFEVAGIEATVRAYTAVGTPLDHLHGVDAFITVTVDGREFVCTLDITLNPDKQASGHKADLIVGEVADPNVNNLQQNKYLEQVEEIGRKIVTMLLKKVTTKQSQAELRERLYGLNQPEAGVDL</sequence>
<dbReference type="EMBL" id="PFLC01000027">
    <property type="protein sequence ID" value="PIY62824.1"/>
    <property type="molecule type" value="Genomic_DNA"/>
</dbReference>
<reference evidence="2" key="1">
    <citation type="submission" date="2017-09" db="EMBL/GenBank/DDBJ databases">
        <title>Depth-based differentiation of microbial function through sediment-hosted aquifers and enrichment of novel symbionts in the deep terrestrial subsurface.</title>
        <authorList>
            <person name="Probst A.J."/>
            <person name="Ladd B."/>
            <person name="Jarett J.K."/>
            <person name="Geller-Mcgrath D.E."/>
            <person name="Sieber C.M.K."/>
            <person name="Emerson J.B."/>
            <person name="Anantharaman K."/>
            <person name="Thomas B.C."/>
            <person name="Malmstrom R."/>
            <person name="Stieglmeier M."/>
            <person name="Klingl A."/>
            <person name="Woyke T."/>
            <person name="Ryan C.M."/>
            <person name="Banfield J.F."/>
        </authorList>
    </citation>
    <scope>NUCLEOTIDE SEQUENCE [LARGE SCALE GENOMIC DNA]</scope>
</reference>
<dbReference type="AlphaFoldDB" id="A0A2M7QA54"/>